<evidence type="ECO:0000256" key="5">
    <source>
        <dbReference type="ARBA" id="ARBA00022490"/>
    </source>
</evidence>
<name>A0ABR1F919_9ASCO</name>
<evidence type="ECO:0000256" key="2">
    <source>
        <dbReference type="ARBA" id="ARBA00004496"/>
    </source>
</evidence>
<evidence type="ECO:0000313" key="9">
    <source>
        <dbReference type="Proteomes" id="UP001498771"/>
    </source>
</evidence>
<gene>
    <name evidence="8" type="ORF">BZA70DRAFT_132681</name>
</gene>
<feature type="compositionally biased region" description="Low complexity" evidence="6">
    <location>
        <begin position="400"/>
        <end position="412"/>
    </location>
</feature>
<dbReference type="SMART" id="SM00584">
    <property type="entry name" value="TLDc"/>
    <property type="match status" value="1"/>
</dbReference>
<comment type="function">
    <text evidence="1">May be involved in a process influencing telomere capping.</text>
</comment>
<dbReference type="GeneID" id="90035086"/>
<organism evidence="8 9">
    <name type="scientific">Myxozyma melibiosi</name>
    <dbReference type="NCBI Taxonomy" id="54550"/>
    <lineage>
        <taxon>Eukaryota</taxon>
        <taxon>Fungi</taxon>
        <taxon>Dikarya</taxon>
        <taxon>Ascomycota</taxon>
        <taxon>Saccharomycotina</taxon>
        <taxon>Lipomycetes</taxon>
        <taxon>Lipomycetales</taxon>
        <taxon>Lipomycetaceae</taxon>
        <taxon>Myxozyma</taxon>
    </lineage>
</organism>
<dbReference type="Pfam" id="PF07534">
    <property type="entry name" value="TLD"/>
    <property type="match status" value="1"/>
</dbReference>
<feature type="compositionally biased region" description="Low complexity" evidence="6">
    <location>
        <begin position="230"/>
        <end position="243"/>
    </location>
</feature>
<keyword evidence="5" id="KW-0963">Cytoplasm</keyword>
<proteinExistence type="inferred from homology"/>
<comment type="caution">
    <text evidence="8">The sequence shown here is derived from an EMBL/GenBank/DDBJ whole genome shotgun (WGS) entry which is preliminary data.</text>
</comment>
<protein>
    <recommendedName>
        <fullName evidence="4">Restriction of telomere capping protein 5</fullName>
    </recommendedName>
</protein>
<dbReference type="InterPro" id="IPR006571">
    <property type="entry name" value="TLDc_dom"/>
</dbReference>
<evidence type="ECO:0000256" key="1">
    <source>
        <dbReference type="ARBA" id="ARBA00002738"/>
    </source>
</evidence>
<feature type="region of interest" description="Disordered" evidence="6">
    <location>
        <begin position="225"/>
        <end position="244"/>
    </location>
</feature>
<comment type="similarity">
    <text evidence="3">Belongs to the RTC5 family.</text>
</comment>
<accession>A0ABR1F919</accession>
<feature type="compositionally biased region" description="Acidic residues" evidence="6">
    <location>
        <begin position="162"/>
        <end position="171"/>
    </location>
</feature>
<evidence type="ECO:0000313" key="8">
    <source>
        <dbReference type="EMBL" id="KAK7206349.1"/>
    </source>
</evidence>
<reference evidence="8 9" key="1">
    <citation type="submission" date="2024-03" db="EMBL/GenBank/DDBJ databases">
        <title>Genome-scale model development and genomic sequencing of the oleaginous clade Lipomyces.</title>
        <authorList>
            <consortium name="Lawrence Berkeley National Laboratory"/>
            <person name="Czajka J.J."/>
            <person name="Han Y."/>
            <person name="Kim J."/>
            <person name="Mondo S.J."/>
            <person name="Hofstad B.A."/>
            <person name="Robles A."/>
            <person name="Haridas S."/>
            <person name="Riley R."/>
            <person name="LaButti K."/>
            <person name="Pangilinan J."/>
            <person name="Andreopoulos W."/>
            <person name="Lipzen A."/>
            <person name="Yan J."/>
            <person name="Wang M."/>
            <person name="Ng V."/>
            <person name="Grigoriev I.V."/>
            <person name="Spatafora J.W."/>
            <person name="Magnuson J.K."/>
            <person name="Baker S.E."/>
            <person name="Pomraning K.R."/>
        </authorList>
    </citation>
    <scope>NUCLEOTIDE SEQUENCE [LARGE SCALE GENOMIC DNA]</scope>
    <source>
        <strain evidence="8 9">Phaff 52-87</strain>
    </source>
</reference>
<sequence length="722" mass="81398">MGQLNSNEANLTRISPQEVSSRFATKCGQQFTGIELWAFKDVFRRNAKVNDSKYYWTLESFVNFLELPDSVSESSKILYSVVHYLCLFPFIRPRDPPLSFSQTMPTTLTFENMVKVVVLLTGRYKKLLTSDYDFLKLLFCAVAQYEVAMRADSEYREKVAESETETAEAADEQQSSSEEKAKEEAGPEKPSAASSGAEEKVGFWDKKISQFEKFTDNLLKSDKEKEKEATSSAAAGSSASTTSTDDEMLMVDLDKIESWFDLDLIKAYDGIDVDDLRLSPTSLYHIFTLLLAIAPLQPQESVTTYASHFEEPALSNYKKLAAAMTRSFAPKWTLKDANDAEYVRANGISYARFFNVVKSAMPFAFDGLGILFEHFLFNRRIAPDTPKPPSIHEDDEETIHSSSPSRHPYLSSFDRDSLDELDEDEEEERRKATPIHKRPRLPEPTKLMTAATIGQLATFMNVNNFQLYGGLKKLYVGSEAGFSMGSFEQKVFKWNAPTILLIQGYMMDPNGRSARERAFLDQIPPARYASSCSMVKQHNGELVFGAVVNTPWKNSNKTCFGDGSTALFQLEPLQDVFKARPYNENYVYFSKTLGIGFGNLPPKQNTHQNNGLPQYDFGDVSLTLEPSFEYAVFRNVGSETFRRSQIRENVDFEDRLAITEMEVWGVGADDVLREQAKLWEWEENEALRRKNVNLSKDIEESRALLEMAGLVGGGNRSGGSAA</sequence>
<dbReference type="EMBL" id="JBBJBU010000003">
    <property type="protein sequence ID" value="KAK7206349.1"/>
    <property type="molecule type" value="Genomic_DNA"/>
</dbReference>
<keyword evidence="9" id="KW-1185">Reference proteome</keyword>
<evidence type="ECO:0000256" key="3">
    <source>
        <dbReference type="ARBA" id="ARBA00006731"/>
    </source>
</evidence>
<dbReference type="PANTHER" id="PTHR23354:SF130">
    <property type="entry name" value="RESTRICTION OF TELOMERE CAPPING PROTEIN 5"/>
    <property type="match status" value="1"/>
</dbReference>
<dbReference type="PANTHER" id="PTHR23354">
    <property type="entry name" value="NUCLEOLAR PROTEIN 7/ESTROGEN RECEPTOR COACTIVATOR-RELATED"/>
    <property type="match status" value="1"/>
</dbReference>
<feature type="region of interest" description="Disordered" evidence="6">
    <location>
        <begin position="158"/>
        <end position="200"/>
    </location>
</feature>
<evidence type="ECO:0000256" key="4">
    <source>
        <dbReference type="ARBA" id="ARBA00015163"/>
    </source>
</evidence>
<dbReference type="Proteomes" id="UP001498771">
    <property type="component" value="Unassembled WGS sequence"/>
</dbReference>
<feature type="domain" description="TLDc" evidence="7">
    <location>
        <begin position="446"/>
        <end position="667"/>
    </location>
</feature>
<feature type="region of interest" description="Disordered" evidence="6">
    <location>
        <begin position="385"/>
        <end position="442"/>
    </location>
</feature>
<comment type="subcellular location">
    <subcellularLocation>
        <location evidence="2">Cytoplasm</location>
    </subcellularLocation>
</comment>
<dbReference type="PROSITE" id="PS51886">
    <property type="entry name" value="TLDC"/>
    <property type="match status" value="1"/>
</dbReference>
<dbReference type="RefSeq" id="XP_064769382.1">
    <property type="nucleotide sequence ID" value="XM_064909574.1"/>
</dbReference>
<feature type="compositionally biased region" description="Basic and acidic residues" evidence="6">
    <location>
        <begin position="177"/>
        <end position="187"/>
    </location>
</feature>
<evidence type="ECO:0000259" key="7">
    <source>
        <dbReference type="PROSITE" id="PS51886"/>
    </source>
</evidence>
<evidence type="ECO:0000256" key="6">
    <source>
        <dbReference type="SAM" id="MobiDB-lite"/>
    </source>
</evidence>